<dbReference type="InterPro" id="IPR011335">
    <property type="entry name" value="Restrct_endonuc-II-like"/>
</dbReference>
<accession>A0A2S6CYA8</accession>
<name>A0A2S6CYA8_9CYAN</name>
<dbReference type="Gene3D" id="3.40.1350.10">
    <property type="match status" value="1"/>
</dbReference>
<dbReference type="Pfam" id="PF08814">
    <property type="entry name" value="XisH"/>
    <property type="match status" value="1"/>
</dbReference>
<dbReference type="CDD" id="cd22366">
    <property type="entry name" value="XisH-like"/>
    <property type="match status" value="1"/>
</dbReference>
<dbReference type="GO" id="GO:0003676">
    <property type="term" value="F:nucleic acid binding"/>
    <property type="evidence" value="ECO:0007669"/>
    <property type="project" value="InterPro"/>
</dbReference>
<dbReference type="AlphaFoldDB" id="A0A2S6CYA8"/>
<dbReference type="SUPFAM" id="SSF52980">
    <property type="entry name" value="Restriction endonuclease-like"/>
    <property type="match status" value="1"/>
</dbReference>
<keyword evidence="2" id="KW-1185">Reference proteome</keyword>
<dbReference type="InterPro" id="IPR011856">
    <property type="entry name" value="tRNA_endonuc-like_dom_sf"/>
</dbReference>
<gene>
    <name evidence="1" type="ORF">CUN59_03375</name>
</gene>
<evidence type="ECO:0000313" key="2">
    <source>
        <dbReference type="Proteomes" id="UP000239589"/>
    </source>
</evidence>
<dbReference type="EMBL" id="PGEM01000024">
    <property type="protein sequence ID" value="PPJ64743.1"/>
    <property type="molecule type" value="Genomic_DNA"/>
</dbReference>
<evidence type="ECO:0000313" key="1">
    <source>
        <dbReference type="EMBL" id="PPJ64743.1"/>
    </source>
</evidence>
<sequence length="92" mass="10489">MTAKDKFHDAVKNALIKEGWMITNDPLFIQFGGVDLYVDLGAEKMLAAEKDNQKIAVEIKSFLGDSTISEFHQALGQLLNYRLILRRQDDYI</sequence>
<evidence type="ECO:0008006" key="3">
    <source>
        <dbReference type="Google" id="ProtNLM"/>
    </source>
</evidence>
<protein>
    <recommendedName>
        <fullName evidence="3">Fatty-acid oxidation protein subunit alpha</fullName>
    </recommendedName>
</protein>
<dbReference type="OrthoDB" id="456752at2"/>
<reference evidence="1 2" key="1">
    <citation type="submission" date="2018-02" db="EMBL/GenBank/DDBJ databases">
        <title>Discovery of a pederin family compound in a non-symbiotic bloom-forming cyanobacterium.</title>
        <authorList>
            <person name="Kust A."/>
            <person name="Mares J."/>
            <person name="Jokela J."/>
            <person name="Urajova P."/>
            <person name="Hajek J."/>
            <person name="Saurav K."/>
            <person name="Voracova K."/>
            <person name="Fewer D.P."/>
            <person name="Haapaniemi E."/>
            <person name="Permi P."/>
            <person name="Rehakova K."/>
            <person name="Sivonen K."/>
            <person name="Hrouzek P."/>
        </authorList>
    </citation>
    <scope>NUCLEOTIDE SEQUENCE [LARGE SCALE GENOMIC DNA]</scope>
    <source>
        <strain evidence="1 2">CHARLIE-1</strain>
    </source>
</reference>
<comment type="caution">
    <text evidence="1">The sequence shown here is derived from an EMBL/GenBank/DDBJ whole genome shotgun (WGS) entry which is preliminary data.</text>
</comment>
<proteinExistence type="predicted"/>
<dbReference type="InterPro" id="IPR014919">
    <property type="entry name" value="XisH"/>
</dbReference>
<dbReference type="Proteomes" id="UP000239589">
    <property type="component" value="Unassembled WGS sequence"/>
</dbReference>
<organism evidence="1 2">
    <name type="scientific">Cuspidothrix issatschenkoi CHARLIE-1</name>
    <dbReference type="NCBI Taxonomy" id="2052836"/>
    <lineage>
        <taxon>Bacteria</taxon>
        <taxon>Bacillati</taxon>
        <taxon>Cyanobacteriota</taxon>
        <taxon>Cyanophyceae</taxon>
        <taxon>Nostocales</taxon>
        <taxon>Aphanizomenonaceae</taxon>
        <taxon>Cuspidothrix</taxon>
    </lineage>
</organism>